<name>A0A5E3ZY31_9ACTN</name>
<accession>A0A5E3ZY31</accession>
<feature type="transmembrane region" description="Helical" evidence="1">
    <location>
        <begin position="12"/>
        <end position="29"/>
    </location>
</feature>
<feature type="transmembrane region" description="Helical" evidence="1">
    <location>
        <begin position="215"/>
        <end position="232"/>
    </location>
</feature>
<evidence type="ECO:0000313" key="3">
    <source>
        <dbReference type="Proteomes" id="UP000324288"/>
    </source>
</evidence>
<gene>
    <name evidence="2" type="ORF">LC603019_00855</name>
</gene>
<keyword evidence="1" id="KW-0812">Transmembrane</keyword>
<proteinExistence type="predicted"/>
<evidence type="ECO:0000256" key="1">
    <source>
        <dbReference type="SAM" id="Phobius"/>
    </source>
</evidence>
<feature type="transmembrane region" description="Helical" evidence="1">
    <location>
        <begin position="64"/>
        <end position="86"/>
    </location>
</feature>
<sequence length="352" mass="39936">MFTFNYGAGASAWKVWLVWIGVFAALFVLNELTRRSKVGGFLAFVVLPIVLSTLWFTVLRDQTYLDWFHLAKVYSSTAGCIGFWCIRFVHGTRKDGTRWHLSEYKWALLFPPLILAINICEAVVRDIEVGMKYTGGGFLADENMAYVLGGSWNYMNAAAGILNILTITGFFGICLRKWSKKDTSRDMLWPDMLWFWIIAYDVWNFTYTYNCLPHHAWYCGFALLLAPTLCAFTVGKGAWLQHRAHTLALWCMFAQTFPAFIDEGEFAVHSTYNPTVMWVWGFAALIINIAVFVFMLYRVWKKKMNPYTNDIYAGLSVYDEVKAMSAPVWEGSKEAVLAAESATSAPASKNAG</sequence>
<dbReference type="AlphaFoldDB" id="A0A5E3ZY31"/>
<feature type="transmembrane region" description="Helical" evidence="1">
    <location>
        <begin position="41"/>
        <end position="58"/>
    </location>
</feature>
<dbReference type="Pfam" id="PF18948">
    <property type="entry name" value="DUF5692"/>
    <property type="match status" value="1"/>
</dbReference>
<keyword evidence="3" id="KW-1185">Reference proteome</keyword>
<dbReference type="InterPro" id="IPR043747">
    <property type="entry name" value="DUF5692"/>
</dbReference>
<reference evidence="2 3" key="1">
    <citation type="submission" date="2019-04" db="EMBL/GenBank/DDBJ databases">
        <authorList>
            <person name="Seth-Smith MB H."/>
            <person name="Seth-Smith H."/>
        </authorList>
    </citation>
    <scope>NUCLEOTIDE SEQUENCE [LARGE SCALE GENOMIC DNA]</scope>
    <source>
        <strain evidence="2">USB-603019</strain>
    </source>
</reference>
<protein>
    <submittedName>
        <fullName evidence="2">Uncharacterized protein</fullName>
    </submittedName>
</protein>
<dbReference type="RefSeq" id="WP_197736916.1">
    <property type="nucleotide sequence ID" value="NZ_CAJPTR010000012.1"/>
</dbReference>
<feature type="transmembrane region" description="Helical" evidence="1">
    <location>
        <begin position="154"/>
        <end position="175"/>
    </location>
</feature>
<dbReference type="Proteomes" id="UP000324288">
    <property type="component" value="Chromosome"/>
</dbReference>
<feature type="transmembrane region" description="Helical" evidence="1">
    <location>
        <begin position="106"/>
        <end position="124"/>
    </location>
</feature>
<feature type="transmembrane region" description="Helical" evidence="1">
    <location>
        <begin position="187"/>
        <end position="203"/>
    </location>
</feature>
<organism evidence="2 3">
    <name type="scientific">Lawsonella clevelandensis</name>
    <dbReference type="NCBI Taxonomy" id="1528099"/>
    <lineage>
        <taxon>Bacteria</taxon>
        <taxon>Bacillati</taxon>
        <taxon>Actinomycetota</taxon>
        <taxon>Actinomycetes</taxon>
        <taxon>Mycobacteriales</taxon>
        <taxon>Lawsonellaceae</taxon>
        <taxon>Lawsonella</taxon>
    </lineage>
</organism>
<dbReference type="GeneID" id="84894747"/>
<evidence type="ECO:0000313" key="2">
    <source>
        <dbReference type="EMBL" id="VHO00567.1"/>
    </source>
</evidence>
<keyword evidence="1" id="KW-0472">Membrane</keyword>
<feature type="transmembrane region" description="Helical" evidence="1">
    <location>
        <begin position="277"/>
        <end position="297"/>
    </location>
</feature>
<feature type="transmembrane region" description="Helical" evidence="1">
    <location>
        <begin position="244"/>
        <end position="261"/>
    </location>
</feature>
<keyword evidence="1" id="KW-1133">Transmembrane helix</keyword>
<dbReference type="EMBL" id="LR584267">
    <property type="protein sequence ID" value="VHO00567.1"/>
    <property type="molecule type" value="Genomic_DNA"/>
</dbReference>